<evidence type="ECO:0000259" key="5">
    <source>
        <dbReference type="PROSITE" id="PS50850"/>
    </source>
</evidence>
<dbReference type="EMBL" id="CP136864">
    <property type="protein sequence ID" value="WOJ91881.1"/>
    <property type="molecule type" value="Genomic_DNA"/>
</dbReference>
<feature type="transmembrane region" description="Helical" evidence="4">
    <location>
        <begin position="176"/>
        <end position="197"/>
    </location>
</feature>
<dbReference type="PANTHER" id="PTHR23546:SF1">
    <property type="entry name" value="MEMBRANE PROTEIN"/>
    <property type="match status" value="1"/>
</dbReference>
<dbReference type="Gene3D" id="1.20.1250.20">
    <property type="entry name" value="MFS general substrate transporter like domains"/>
    <property type="match status" value="1"/>
</dbReference>
<keyword evidence="1 4" id="KW-0812">Transmembrane</keyword>
<dbReference type="PANTHER" id="PTHR23546">
    <property type="entry name" value="TRANSPORT PROTEIN"/>
    <property type="match status" value="1"/>
</dbReference>
<keyword evidence="7" id="KW-1185">Reference proteome</keyword>
<reference evidence="6 7" key="1">
    <citation type="submission" date="2023-10" db="EMBL/GenBank/DDBJ databases">
        <title>Two novel species belonging to the OM43/NOR5 clade.</title>
        <authorList>
            <person name="Park M."/>
        </authorList>
    </citation>
    <scope>NUCLEOTIDE SEQUENCE [LARGE SCALE GENOMIC DNA]</scope>
    <source>
        <strain evidence="6 7">IMCC43200</strain>
    </source>
</reference>
<keyword evidence="3 4" id="KW-0472">Membrane</keyword>
<protein>
    <submittedName>
        <fullName evidence="6">MFS transporter</fullName>
    </submittedName>
</protein>
<dbReference type="InterPro" id="IPR036259">
    <property type="entry name" value="MFS_trans_sf"/>
</dbReference>
<feature type="transmembrane region" description="Helical" evidence="4">
    <location>
        <begin position="373"/>
        <end position="392"/>
    </location>
</feature>
<feature type="transmembrane region" description="Helical" evidence="4">
    <location>
        <begin position="218"/>
        <end position="235"/>
    </location>
</feature>
<feature type="domain" description="Major facilitator superfamily (MFS) profile" evidence="5">
    <location>
        <begin position="9"/>
        <end position="396"/>
    </location>
</feature>
<dbReference type="PROSITE" id="PS50850">
    <property type="entry name" value="MFS"/>
    <property type="match status" value="1"/>
</dbReference>
<sequence length="396" mass="40833">MTETLTRRQLLVLIAALMATGIGQSLVFAILAPLGREVDLAEVQITSIIALSALVFAVASPYWGRLSDKVGRKPVILIGLIGYTVGTLLFTSVFMAGLTGVLSGLSLYAVALVVRCSQSVVMSATSPSTTAYAADSTSTAERTAAMAKLGTANSLGMILGPAVSGALATLGLLAPLYFAGALAAAAAILVWRALPSIPAPQRHSHDRPRRMRFLDVRIRRYALTAIALFTGFSAIQQTLGFQLQDQLSLTGVETAQYTGAALMVSAVFTFIVQVTAMQRLKLPPHIFVRTGLGCMALGSLLIAGFANFTMLASGMALLGTGLGLSMPAITAGASIAVSSQEQGGAAGVISACPAVGFVSGPIIGGLLYPLAPFGPALFSTLVFAGTIAFLYGTSKR</sequence>
<keyword evidence="2 4" id="KW-1133">Transmembrane helix</keyword>
<evidence type="ECO:0000313" key="6">
    <source>
        <dbReference type="EMBL" id="WOJ91881.1"/>
    </source>
</evidence>
<evidence type="ECO:0000256" key="1">
    <source>
        <dbReference type="ARBA" id="ARBA00022692"/>
    </source>
</evidence>
<gene>
    <name evidence="6" type="ORF">R0135_08765</name>
</gene>
<evidence type="ECO:0000313" key="7">
    <source>
        <dbReference type="Proteomes" id="UP001626537"/>
    </source>
</evidence>
<dbReference type="InterPro" id="IPR011701">
    <property type="entry name" value="MFS"/>
</dbReference>
<feature type="transmembrane region" description="Helical" evidence="4">
    <location>
        <begin position="344"/>
        <end position="367"/>
    </location>
</feature>
<feature type="transmembrane region" description="Helical" evidence="4">
    <location>
        <begin position="75"/>
        <end position="98"/>
    </location>
</feature>
<proteinExistence type="predicted"/>
<feature type="transmembrane region" description="Helical" evidence="4">
    <location>
        <begin position="45"/>
        <end position="63"/>
    </location>
</feature>
<name>A0ABZ0HYK9_9GAMM</name>
<accession>A0ABZ0HYK9</accession>
<dbReference type="InterPro" id="IPR020846">
    <property type="entry name" value="MFS_dom"/>
</dbReference>
<dbReference type="SUPFAM" id="SSF103473">
    <property type="entry name" value="MFS general substrate transporter"/>
    <property type="match status" value="1"/>
</dbReference>
<organism evidence="6 7">
    <name type="scientific">Congregibacter variabilis</name>
    <dbReference type="NCBI Taxonomy" id="3081200"/>
    <lineage>
        <taxon>Bacteria</taxon>
        <taxon>Pseudomonadati</taxon>
        <taxon>Pseudomonadota</taxon>
        <taxon>Gammaproteobacteria</taxon>
        <taxon>Cellvibrionales</taxon>
        <taxon>Halieaceae</taxon>
        <taxon>Congregibacter</taxon>
    </lineage>
</organism>
<evidence type="ECO:0000256" key="2">
    <source>
        <dbReference type="ARBA" id="ARBA00022989"/>
    </source>
</evidence>
<evidence type="ECO:0000256" key="4">
    <source>
        <dbReference type="SAM" id="Phobius"/>
    </source>
</evidence>
<dbReference type="RefSeq" id="WP_407346442.1">
    <property type="nucleotide sequence ID" value="NZ_CP136864.1"/>
</dbReference>
<evidence type="ECO:0000256" key="3">
    <source>
        <dbReference type="ARBA" id="ARBA00023136"/>
    </source>
</evidence>
<feature type="transmembrane region" description="Helical" evidence="4">
    <location>
        <begin position="255"/>
        <end position="274"/>
    </location>
</feature>
<dbReference type="Proteomes" id="UP001626537">
    <property type="component" value="Chromosome"/>
</dbReference>
<dbReference type="Pfam" id="PF07690">
    <property type="entry name" value="MFS_1"/>
    <property type="match status" value="1"/>
</dbReference>
<feature type="transmembrane region" description="Helical" evidence="4">
    <location>
        <begin position="314"/>
        <end position="337"/>
    </location>
</feature>
<feature type="transmembrane region" description="Helical" evidence="4">
    <location>
        <begin position="286"/>
        <end position="308"/>
    </location>
</feature>